<feature type="non-terminal residue" evidence="2">
    <location>
        <position position="1"/>
    </location>
</feature>
<sequence length="65" mass="7298">KNHPKQLKAARCATYPRAPRRCQKKTQKTEQHGALRHTAGRAAPTTETSGKCKVARNQAHQHKDN</sequence>
<evidence type="ECO:0000256" key="1">
    <source>
        <dbReference type="SAM" id="MobiDB-lite"/>
    </source>
</evidence>
<comment type="caution">
    <text evidence="2">The sequence shown here is derived from an EMBL/GenBank/DDBJ whole genome shotgun (WGS) entry which is preliminary data.</text>
</comment>
<dbReference type="EMBL" id="LXQA010771930">
    <property type="protein sequence ID" value="MCI70253.1"/>
    <property type="molecule type" value="Genomic_DNA"/>
</dbReference>
<evidence type="ECO:0000313" key="2">
    <source>
        <dbReference type="EMBL" id="MCI70253.1"/>
    </source>
</evidence>
<reference evidence="2 3" key="1">
    <citation type="journal article" date="2018" name="Front. Plant Sci.">
        <title>Red Clover (Trifolium pratense) and Zigzag Clover (T. medium) - A Picture of Genomic Similarities and Differences.</title>
        <authorList>
            <person name="Dluhosova J."/>
            <person name="Istvanek J."/>
            <person name="Nedelnik J."/>
            <person name="Repkova J."/>
        </authorList>
    </citation>
    <scope>NUCLEOTIDE SEQUENCE [LARGE SCALE GENOMIC DNA]</scope>
    <source>
        <strain evidence="3">cv. 10/8</strain>
        <tissue evidence="2">Leaf</tissue>
    </source>
</reference>
<evidence type="ECO:0000313" key="3">
    <source>
        <dbReference type="Proteomes" id="UP000265520"/>
    </source>
</evidence>
<feature type="region of interest" description="Disordered" evidence="1">
    <location>
        <begin position="16"/>
        <end position="65"/>
    </location>
</feature>
<protein>
    <submittedName>
        <fullName evidence="2">Uncharacterized protein</fullName>
    </submittedName>
</protein>
<dbReference type="Proteomes" id="UP000265520">
    <property type="component" value="Unassembled WGS sequence"/>
</dbReference>
<name>A0A392U9R3_9FABA</name>
<dbReference type="AlphaFoldDB" id="A0A392U9R3"/>
<organism evidence="2 3">
    <name type="scientific">Trifolium medium</name>
    <dbReference type="NCBI Taxonomy" id="97028"/>
    <lineage>
        <taxon>Eukaryota</taxon>
        <taxon>Viridiplantae</taxon>
        <taxon>Streptophyta</taxon>
        <taxon>Embryophyta</taxon>
        <taxon>Tracheophyta</taxon>
        <taxon>Spermatophyta</taxon>
        <taxon>Magnoliopsida</taxon>
        <taxon>eudicotyledons</taxon>
        <taxon>Gunneridae</taxon>
        <taxon>Pentapetalae</taxon>
        <taxon>rosids</taxon>
        <taxon>fabids</taxon>
        <taxon>Fabales</taxon>
        <taxon>Fabaceae</taxon>
        <taxon>Papilionoideae</taxon>
        <taxon>50 kb inversion clade</taxon>
        <taxon>NPAAA clade</taxon>
        <taxon>Hologalegina</taxon>
        <taxon>IRL clade</taxon>
        <taxon>Trifolieae</taxon>
        <taxon>Trifolium</taxon>
    </lineage>
</organism>
<keyword evidence="3" id="KW-1185">Reference proteome</keyword>
<accession>A0A392U9R3</accession>
<proteinExistence type="predicted"/>